<feature type="binding site" evidence="10">
    <location>
        <position position="160"/>
    </location>
    <ligand>
        <name>NAD(+)</name>
        <dbReference type="ChEBI" id="CHEBI:57540"/>
    </ligand>
</feature>
<gene>
    <name evidence="11" type="ORF">G0Q06_11025</name>
</gene>
<evidence type="ECO:0000313" key="11">
    <source>
        <dbReference type="EMBL" id="NDV62985.1"/>
    </source>
</evidence>
<dbReference type="Proteomes" id="UP000478417">
    <property type="component" value="Unassembled WGS sequence"/>
</dbReference>
<dbReference type="SUPFAM" id="SSF51735">
    <property type="entry name" value="NAD(P)-binding Rossmann-fold domains"/>
    <property type="match status" value="1"/>
</dbReference>
<feature type="binding site" evidence="10">
    <location>
        <position position="15"/>
    </location>
    <ligand>
        <name>NAD(+)</name>
        <dbReference type="ChEBI" id="CHEBI:57540"/>
    </ligand>
</feature>
<comment type="caution">
    <text evidence="11">The sequence shown here is derived from an EMBL/GenBank/DDBJ whole genome shotgun (WGS) entry which is preliminary data.</text>
</comment>
<keyword evidence="7 8" id="KW-0275">Fatty acid biosynthesis</keyword>
<keyword evidence="12" id="KW-1185">Reference proteome</keyword>
<feature type="binding site" evidence="10">
    <location>
        <begin position="63"/>
        <end position="64"/>
    </location>
    <ligand>
        <name>NAD(+)</name>
        <dbReference type="ChEBI" id="CHEBI:57540"/>
    </ligand>
</feature>
<dbReference type="RefSeq" id="WP_163965869.1">
    <property type="nucleotide sequence ID" value="NZ_JAAGNX010000003.1"/>
</dbReference>
<keyword evidence="4" id="KW-0276">Fatty acid metabolism</keyword>
<evidence type="ECO:0000256" key="3">
    <source>
        <dbReference type="ARBA" id="ARBA00022516"/>
    </source>
</evidence>
<dbReference type="InterPro" id="IPR014358">
    <property type="entry name" value="Enoyl-ACP_Rdtase_NADH"/>
</dbReference>
<dbReference type="PANTHER" id="PTHR43159:SF2">
    <property type="entry name" value="ENOYL-[ACYL-CARRIER-PROTEIN] REDUCTASE [NADH], CHLOROPLASTIC"/>
    <property type="match status" value="1"/>
</dbReference>
<dbReference type="GO" id="GO:0004318">
    <property type="term" value="F:enoyl-[acyl-carrier-protein] reductase (NADH) activity"/>
    <property type="evidence" value="ECO:0007669"/>
    <property type="project" value="UniProtKB-EC"/>
</dbReference>
<evidence type="ECO:0000256" key="1">
    <source>
        <dbReference type="ARBA" id="ARBA00005194"/>
    </source>
</evidence>
<feature type="binding site" evidence="10">
    <location>
        <position position="91"/>
    </location>
    <ligand>
        <name>NAD(+)</name>
        <dbReference type="ChEBI" id="CHEBI:57540"/>
    </ligand>
</feature>
<keyword evidence="3 8" id="KW-0444">Lipid biosynthesis</keyword>
<comment type="similarity">
    <text evidence="2 8">Belongs to the short-chain dehydrogenases/reductases (SDR) family. FabI subfamily.</text>
</comment>
<keyword evidence="8 10" id="KW-0520">NAD</keyword>
<keyword evidence="5 8" id="KW-0560">Oxidoreductase</keyword>
<evidence type="ECO:0000256" key="6">
    <source>
        <dbReference type="ARBA" id="ARBA00023098"/>
    </source>
</evidence>
<dbReference type="Gene3D" id="3.40.50.720">
    <property type="entry name" value="NAD(P)-binding Rossmann-like Domain"/>
    <property type="match status" value="1"/>
</dbReference>
<comment type="pathway">
    <text evidence="1">Lipid metabolism; fatty acid biosynthesis.</text>
</comment>
<evidence type="ECO:0000256" key="5">
    <source>
        <dbReference type="ARBA" id="ARBA00023002"/>
    </source>
</evidence>
<dbReference type="GO" id="GO:0006633">
    <property type="term" value="P:fatty acid biosynthetic process"/>
    <property type="evidence" value="ECO:0007669"/>
    <property type="project" value="UniProtKB-KW"/>
</dbReference>
<evidence type="ECO:0000313" key="12">
    <source>
        <dbReference type="Proteomes" id="UP000478417"/>
    </source>
</evidence>
<dbReference type="Pfam" id="PF13561">
    <property type="entry name" value="adh_short_C2"/>
    <property type="match status" value="1"/>
</dbReference>
<name>A0A6B2M5A3_9BACT</name>
<keyword evidence="6" id="KW-0443">Lipid metabolism</keyword>
<evidence type="ECO:0000256" key="8">
    <source>
        <dbReference type="PIRNR" id="PIRNR000094"/>
    </source>
</evidence>
<evidence type="ECO:0000256" key="2">
    <source>
        <dbReference type="ARBA" id="ARBA00009233"/>
    </source>
</evidence>
<evidence type="ECO:0000256" key="10">
    <source>
        <dbReference type="PIRSR" id="PIRSR000094-3"/>
    </source>
</evidence>
<reference evidence="11 12" key="1">
    <citation type="submission" date="2020-02" db="EMBL/GenBank/DDBJ databases">
        <title>Albibacoteraceae fam. nov., the first described family within the subdivision 4 Verrucomicrobia.</title>
        <authorList>
            <person name="Xi F."/>
        </authorList>
    </citation>
    <scope>NUCLEOTIDE SEQUENCE [LARGE SCALE GENOMIC DNA]</scope>
    <source>
        <strain evidence="11 12">CK1056</strain>
    </source>
</reference>
<feature type="binding site" evidence="9">
    <location>
        <position position="94"/>
    </location>
    <ligand>
        <name>substrate</name>
    </ligand>
</feature>
<organism evidence="11 12">
    <name type="scientific">Oceanipulchritudo coccoides</name>
    <dbReference type="NCBI Taxonomy" id="2706888"/>
    <lineage>
        <taxon>Bacteria</taxon>
        <taxon>Pseudomonadati</taxon>
        <taxon>Verrucomicrobiota</taxon>
        <taxon>Opitutia</taxon>
        <taxon>Puniceicoccales</taxon>
        <taxon>Oceanipulchritudinaceae</taxon>
        <taxon>Oceanipulchritudo</taxon>
    </lineage>
</organism>
<protein>
    <recommendedName>
        <fullName evidence="8">Enoyl-[acyl-carrier-protein] reductase [NADH]</fullName>
        <ecNumber evidence="8">1.3.1.9</ecNumber>
    </recommendedName>
</protein>
<dbReference type="InterPro" id="IPR036291">
    <property type="entry name" value="NAD(P)-bd_dom_sf"/>
</dbReference>
<dbReference type="PIRSF" id="PIRSF000094">
    <property type="entry name" value="Enoyl-ACP_rdct"/>
    <property type="match status" value="1"/>
</dbReference>
<dbReference type="EMBL" id="JAAGNX010000003">
    <property type="protein sequence ID" value="NDV62985.1"/>
    <property type="molecule type" value="Genomic_DNA"/>
</dbReference>
<comment type="catalytic activity">
    <reaction evidence="8">
        <text>a 2,3-saturated acyl-[ACP] + NAD(+) = a (2E)-enoyl-[ACP] + NADH + H(+)</text>
        <dbReference type="Rhea" id="RHEA:10240"/>
        <dbReference type="Rhea" id="RHEA-COMP:9925"/>
        <dbReference type="Rhea" id="RHEA-COMP:9926"/>
        <dbReference type="ChEBI" id="CHEBI:15378"/>
        <dbReference type="ChEBI" id="CHEBI:57540"/>
        <dbReference type="ChEBI" id="CHEBI:57945"/>
        <dbReference type="ChEBI" id="CHEBI:78784"/>
        <dbReference type="ChEBI" id="CHEBI:78785"/>
        <dbReference type="EC" id="1.3.1.9"/>
    </reaction>
</comment>
<dbReference type="PANTHER" id="PTHR43159">
    <property type="entry name" value="ENOYL-[ACYL-CARRIER-PROTEIN] REDUCTASE"/>
    <property type="match status" value="1"/>
</dbReference>
<accession>A0A6B2M5A3</accession>
<sequence length="274" mass="30303">MSFLNISKKRFLVCGLGNRRSVAWAVGQTLEEAGAEVIYTIRNDKRAGELKKLLKERPFLLCDVEYEDDIATLGERVREEYGELDGFVHSIAFANFSEGLVPFHETKRKDFLQATQISAFSLVELSRSLKPVLKPDASVVAIGISSSVTAANYGYMSPIKNALEGCVRFLAKSFSKDSEIRFNSVNAGPLRTKSSAGIPGYLDNYLYAEQLTYRKRALTTQEVADTVVYLLSPRSSGINAQGIVVNAGMDWNYFDESVVEKASRPELSRGNSDA</sequence>
<proteinExistence type="inferred from homology"/>
<evidence type="ECO:0000256" key="7">
    <source>
        <dbReference type="ARBA" id="ARBA00023160"/>
    </source>
</evidence>
<evidence type="ECO:0000256" key="9">
    <source>
        <dbReference type="PIRSR" id="PIRSR000094-2"/>
    </source>
</evidence>
<dbReference type="InterPro" id="IPR002347">
    <property type="entry name" value="SDR_fam"/>
</dbReference>
<evidence type="ECO:0000256" key="4">
    <source>
        <dbReference type="ARBA" id="ARBA00022832"/>
    </source>
</evidence>
<dbReference type="AlphaFoldDB" id="A0A6B2M5A3"/>
<dbReference type="EC" id="1.3.1.9" evidence="8"/>